<gene>
    <name evidence="1" type="ORF">GCM10017600_89070</name>
</gene>
<keyword evidence="2" id="KW-1185">Reference proteome</keyword>
<reference evidence="1" key="1">
    <citation type="journal article" date="2014" name="Int. J. Syst. Evol. Microbiol.">
        <title>Complete genome sequence of Corynebacterium casei LMG S-19264T (=DSM 44701T), isolated from a smear-ripened cheese.</title>
        <authorList>
            <consortium name="US DOE Joint Genome Institute (JGI-PGF)"/>
            <person name="Walter F."/>
            <person name="Albersmeier A."/>
            <person name="Kalinowski J."/>
            <person name="Ruckert C."/>
        </authorList>
    </citation>
    <scope>NUCLEOTIDE SEQUENCE</scope>
    <source>
        <strain evidence="1">VKM Ac-2007</strain>
    </source>
</reference>
<reference evidence="1" key="2">
    <citation type="submission" date="2023-01" db="EMBL/GenBank/DDBJ databases">
        <authorList>
            <person name="Sun Q."/>
            <person name="Evtushenko L."/>
        </authorList>
    </citation>
    <scope>NUCLEOTIDE SEQUENCE</scope>
    <source>
        <strain evidence="1">VKM Ac-2007</strain>
    </source>
</reference>
<name>A0A9W6MIP3_9ACTN</name>
<evidence type="ECO:0000313" key="1">
    <source>
        <dbReference type="EMBL" id="GLK15492.1"/>
    </source>
</evidence>
<dbReference type="AlphaFoldDB" id="A0A9W6MIP3"/>
<comment type="caution">
    <text evidence="1">The sequence shown here is derived from an EMBL/GenBank/DDBJ whole genome shotgun (WGS) entry which is preliminary data.</text>
</comment>
<sequence length="206" mass="23275">MSFFYEPPPRRRKAEVVKEHPPWHGPPDDLLGATVGVEQTVFRSETLVIELASAVAFPENVKFHLRMAARHVEGVNDVWWRRRDLMFGGLHHWGNPDRPLEDETIRFGVRFPDGSKGTTLEEKLDFDDWPPPRPTGPVLRHRGGGGGGGTNSFISGHWDLWLWPLPPPEPFEFAVEWPAFGVPLTFVEIDGTEIAAAAGRARPYWP</sequence>
<proteinExistence type="predicted"/>
<accession>A0A9W6MIP3</accession>
<dbReference type="EMBL" id="BSEV01000060">
    <property type="protein sequence ID" value="GLK15492.1"/>
    <property type="molecule type" value="Genomic_DNA"/>
</dbReference>
<dbReference type="Proteomes" id="UP001143474">
    <property type="component" value="Unassembled WGS sequence"/>
</dbReference>
<protein>
    <submittedName>
        <fullName evidence="1">Uncharacterized protein</fullName>
    </submittedName>
</protein>
<evidence type="ECO:0000313" key="2">
    <source>
        <dbReference type="Proteomes" id="UP001143474"/>
    </source>
</evidence>
<organism evidence="1 2">
    <name type="scientific">Streptosporangium carneum</name>
    <dbReference type="NCBI Taxonomy" id="47481"/>
    <lineage>
        <taxon>Bacteria</taxon>
        <taxon>Bacillati</taxon>
        <taxon>Actinomycetota</taxon>
        <taxon>Actinomycetes</taxon>
        <taxon>Streptosporangiales</taxon>
        <taxon>Streptosporangiaceae</taxon>
        <taxon>Streptosporangium</taxon>
    </lineage>
</organism>